<keyword evidence="3" id="KW-1185">Reference proteome</keyword>
<feature type="region of interest" description="Disordered" evidence="1">
    <location>
        <begin position="486"/>
        <end position="607"/>
    </location>
</feature>
<evidence type="ECO:0000313" key="2">
    <source>
        <dbReference type="EMBL" id="CAG5108524.1"/>
    </source>
</evidence>
<gene>
    <name evidence="2" type="ORF">OKIOD_LOCUS12603</name>
</gene>
<feature type="region of interest" description="Disordered" evidence="1">
    <location>
        <begin position="1"/>
        <end position="139"/>
    </location>
</feature>
<name>A0ABN7SVX6_OIKDI</name>
<accession>A0ABN7SVX6</accession>
<proteinExistence type="predicted"/>
<evidence type="ECO:0000313" key="3">
    <source>
        <dbReference type="Proteomes" id="UP001158576"/>
    </source>
</evidence>
<evidence type="ECO:0000256" key="1">
    <source>
        <dbReference type="SAM" id="MobiDB-lite"/>
    </source>
</evidence>
<feature type="compositionally biased region" description="Polar residues" evidence="1">
    <location>
        <begin position="104"/>
        <end position="120"/>
    </location>
</feature>
<dbReference type="Proteomes" id="UP001158576">
    <property type="component" value="Chromosome 1"/>
</dbReference>
<sequence length="1508" mass="170070">MSLNDSFPQLPSDASMVMEPIEQSRGKKSTQTSKGRPTLSDVLKVADTMKVRPRAGFGKVKKTPQRGSSQLRKSARLSKMRKADKKLEGVSTAKPADPEEMETDTQLPTEAGSSQPQLTSEDLEQRDATERSPPTEQEITAAEASLVQSTEEQEDVVDCGPDPVRRLKHPGLPLPANETRPPIVPAEDSLLAEPNSDDEESNWETVQPWAESLYHVTELLYYFLLGSTNRALNDDNTKLRSLYHFISSFVPSLVSMYDPQDTQISRTVLKGVHLDLLDPSLQDSQLLHQKTSSMLRFVGAFMGRYLERILYQKPEDQTSDSKNTLQNSLLPLVDEDEVSPLMASLEAVFNKNLLEKSLSESLRNLICFHLQRLFRVLSPELLKQLLTNMPPNLQLFTRVNHILTNRKEPAPTTITWSTLPHHLEYRRQFYSWTADNQAANEPGDGLIINSFDEPPCKIPVASRCEIYTLRSLEFYDLMSGNIQRIRQEEREREEREREEQRLQAERLATEQAEKEKELEKERISRELEEQKKMETTQQKTLQDAAQGQSTVLPESQPHYSPTSSNYPHTPSTAFSDHGTVHPAPGDSEMDILSNHGSLGPGHHDISLDENDEIDVEGLQNNPASSTSAQPIHCYLVIIQGTHAETIRLPNSVGFAEAAGVLQHFRPNTAYPMQAATSVQASASTLYREQQSGAPPMTYIPPVPSDNTVQGDSQAEFEDPPAVNLERIGVEPVNFLQLLHDETTAMVTTLLQPTGEPSGNNVGHVFPVDLPPRVWGRYSDTTDYQLIYFNELDKSKVRVEYRTTPSDETASIRLALITATQLLPSPATSVEKHKCRVVAFQEYFKTVGDSPQAQLPADLAKKIKGARVVGGYSSWLHHFKTDLPNYENRNPDEPTPLPYLSQPDLFDKAYHDHVTMVAPFSRTDLTKAPVILGKLLKDEAIATLQAKMDFYYFQNRQTRFKAALCNDIALQAIPSTWCRSEPSADRASWRQPICSSIRCVTAGPCLLRHSTVVAGLTESILPVLHSIADRLYHVAKHGRHRLLVESLDDFDLAYKMEQSLSLLGESLFDSHTFVAPTHPQLVNHGQAPSNLVVGQSLHFGTLGEYLRVHFPAPLKSENSEFHSRYLQQYGQIMSLLSCLGFRVVSQPSSGDLFVLMTDVTASHCARLMSYFTEISRLEKKYCDNSFTREESNLPKLSVDSALPACLCSTEYPSIVLRPDTHPSLQEVCHTAFHSFLRSVRRDPQYGFNSELYSNLRRARTFYTLHDNPTDLGLFHEDRQKYLDKLVHYFHTPGCSEVALETILFPLEPNKTFHNTCQHRFCFMRCHANQAGYRRMLTVLSSQRTLEKTDDRFRGLSAKYLTILNNPVEPERTGQTSANCVIGLELPTTYLDRLFKDMGSPFYHESKHVAAQMEPTPLLKAFLKYGWSLTELSRLGTIYGRRVLGVFLRQSKSNKRRNTHPRVPLLNSHFFPMTPDSSPMLLSPRQSHPVGLDVKYLSLLESVKIPAARK</sequence>
<feature type="compositionally biased region" description="Polar residues" evidence="1">
    <location>
        <begin position="535"/>
        <end position="574"/>
    </location>
</feature>
<feature type="compositionally biased region" description="Basic residues" evidence="1">
    <location>
        <begin position="73"/>
        <end position="84"/>
    </location>
</feature>
<organism evidence="2 3">
    <name type="scientific">Oikopleura dioica</name>
    <name type="common">Tunicate</name>
    <dbReference type="NCBI Taxonomy" id="34765"/>
    <lineage>
        <taxon>Eukaryota</taxon>
        <taxon>Metazoa</taxon>
        <taxon>Chordata</taxon>
        <taxon>Tunicata</taxon>
        <taxon>Appendicularia</taxon>
        <taxon>Copelata</taxon>
        <taxon>Oikopleuridae</taxon>
        <taxon>Oikopleura</taxon>
    </lineage>
</organism>
<protein>
    <submittedName>
        <fullName evidence="2">Oidioi.mRNA.OKI2018_I69.chr1.g3838.t1.cds</fullName>
    </submittedName>
</protein>
<reference evidence="2 3" key="1">
    <citation type="submission" date="2021-04" db="EMBL/GenBank/DDBJ databases">
        <authorList>
            <person name="Bliznina A."/>
        </authorList>
    </citation>
    <scope>NUCLEOTIDE SEQUENCE [LARGE SCALE GENOMIC DNA]</scope>
</reference>
<feature type="compositionally biased region" description="Basic and acidic residues" evidence="1">
    <location>
        <begin position="486"/>
        <end position="534"/>
    </location>
</feature>
<dbReference type="EMBL" id="OU015566">
    <property type="protein sequence ID" value="CAG5108524.1"/>
    <property type="molecule type" value="Genomic_DNA"/>
</dbReference>